<name>A0ACA9SCX4_9GLOM</name>
<sequence>TKKRRHTKHFSPTNKSYETIIKRYETLARDNNWTNQDGSSMANIKKLPDTISSSRQISLTAFYGLAYLSEFLPSNQADGNK</sequence>
<dbReference type="EMBL" id="CAJVQC010112948">
    <property type="protein sequence ID" value="CAG8835851.1"/>
    <property type="molecule type" value="Genomic_DNA"/>
</dbReference>
<evidence type="ECO:0000313" key="1">
    <source>
        <dbReference type="EMBL" id="CAG8835851.1"/>
    </source>
</evidence>
<reference evidence="1" key="1">
    <citation type="submission" date="2021-06" db="EMBL/GenBank/DDBJ databases">
        <authorList>
            <person name="Kallberg Y."/>
            <person name="Tangrot J."/>
            <person name="Rosling A."/>
        </authorList>
    </citation>
    <scope>NUCLEOTIDE SEQUENCE</scope>
    <source>
        <strain evidence="1">MA461A</strain>
    </source>
</reference>
<organism evidence="1 2">
    <name type="scientific">Racocetra persica</name>
    <dbReference type="NCBI Taxonomy" id="160502"/>
    <lineage>
        <taxon>Eukaryota</taxon>
        <taxon>Fungi</taxon>
        <taxon>Fungi incertae sedis</taxon>
        <taxon>Mucoromycota</taxon>
        <taxon>Glomeromycotina</taxon>
        <taxon>Glomeromycetes</taxon>
        <taxon>Diversisporales</taxon>
        <taxon>Gigasporaceae</taxon>
        <taxon>Racocetra</taxon>
    </lineage>
</organism>
<comment type="caution">
    <text evidence="1">The sequence shown here is derived from an EMBL/GenBank/DDBJ whole genome shotgun (WGS) entry which is preliminary data.</text>
</comment>
<feature type="non-terminal residue" evidence="1">
    <location>
        <position position="1"/>
    </location>
</feature>
<evidence type="ECO:0000313" key="2">
    <source>
        <dbReference type="Proteomes" id="UP000789920"/>
    </source>
</evidence>
<keyword evidence="2" id="KW-1185">Reference proteome</keyword>
<feature type="non-terminal residue" evidence="1">
    <location>
        <position position="81"/>
    </location>
</feature>
<accession>A0ACA9SCX4</accession>
<protein>
    <submittedName>
        <fullName evidence="1">35722_t:CDS:1</fullName>
    </submittedName>
</protein>
<proteinExistence type="predicted"/>
<gene>
    <name evidence="1" type="ORF">RPERSI_LOCUS29707</name>
</gene>
<dbReference type="Proteomes" id="UP000789920">
    <property type="component" value="Unassembled WGS sequence"/>
</dbReference>